<evidence type="ECO:0000313" key="4">
    <source>
        <dbReference type="Proteomes" id="UP001320148"/>
    </source>
</evidence>
<keyword evidence="1" id="KW-0812">Transmembrane</keyword>
<sequence>MYRHARILDFALSLLLRQKNKNFVILSVYAFNVFLVASLLLYTDALKKEAEALLQSSPELIVQRLKGGRHDMIPREYADTIRTIRGVRQVSMRQWGYYYDPQTTANYTFMGVDKIPPEIAILVEGEFNLDESEPLRKDGHFITCVIGEGVADARFIGVDDIIPVQGSDGKLYVLKVTGIFRSESSILTNDLVLLRTEDLTTVFDTPHGQCTDMVVHIRNTREVDAIARKIQERLPMIRSISKSQVLSTYEALFGWRSGLMVALLIGSLAAFAILAWDKASGLSADERKSIGVLKAIGWETSDILELKFWEGFVISVLSFLTGTIAAYIHVFFFGCMMFSPIMRGWSVLFPVFRPLPSIDPYKFFIIMFLTVIPYIAATLIPSWKVAITDPDMVMR</sequence>
<feature type="transmembrane region" description="Helical" evidence="1">
    <location>
        <begin position="363"/>
        <end position="383"/>
    </location>
</feature>
<accession>A0ABM7PNC0</accession>
<dbReference type="InterPro" id="IPR051447">
    <property type="entry name" value="Lipoprotein-release_system"/>
</dbReference>
<feature type="transmembrane region" description="Helical" evidence="1">
    <location>
        <begin position="258"/>
        <end position="276"/>
    </location>
</feature>
<feature type="transmembrane region" description="Helical" evidence="1">
    <location>
        <begin position="23"/>
        <end position="42"/>
    </location>
</feature>
<name>A0ABM7PNC0_9BACT</name>
<feature type="domain" description="MacB-like periplasmic core" evidence="2">
    <location>
        <begin position="33"/>
        <end position="232"/>
    </location>
</feature>
<keyword evidence="1" id="KW-0472">Membrane</keyword>
<reference evidence="3 4" key="1">
    <citation type="submission" date="2021-02" db="EMBL/GenBank/DDBJ databases">
        <title>Complete genome of Desulfoluna sp. strain ASN36.</title>
        <authorList>
            <person name="Takahashi A."/>
            <person name="Kojima H."/>
            <person name="Fukui M."/>
        </authorList>
    </citation>
    <scope>NUCLEOTIDE SEQUENCE [LARGE SCALE GENOMIC DNA]</scope>
    <source>
        <strain evidence="3 4">ASN36</strain>
    </source>
</reference>
<gene>
    <name evidence="3" type="ORF">DSLASN_43900</name>
</gene>
<feature type="transmembrane region" description="Helical" evidence="1">
    <location>
        <begin position="312"/>
        <end position="342"/>
    </location>
</feature>
<dbReference type="EMBL" id="AP024488">
    <property type="protein sequence ID" value="BCS98758.1"/>
    <property type="molecule type" value="Genomic_DNA"/>
</dbReference>
<organism evidence="3 4">
    <name type="scientific">Desulfoluna limicola</name>
    <dbReference type="NCBI Taxonomy" id="2810562"/>
    <lineage>
        <taxon>Bacteria</taxon>
        <taxon>Pseudomonadati</taxon>
        <taxon>Thermodesulfobacteriota</taxon>
        <taxon>Desulfobacteria</taxon>
        <taxon>Desulfobacterales</taxon>
        <taxon>Desulfolunaceae</taxon>
        <taxon>Desulfoluna</taxon>
    </lineage>
</organism>
<keyword evidence="1" id="KW-1133">Transmembrane helix</keyword>
<evidence type="ECO:0000313" key="3">
    <source>
        <dbReference type="EMBL" id="BCS98758.1"/>
    </source>
</evidence>
<keyword evidence="4" id="KW-1185">Reference proteome</keyword>
<protein>
    <submittedName>
        <fullName evidence="3">ABC transporter permease</fullName>
    </submittedName>
</protein>
<evidence type="ECO:0000259" key="2">
    <source>
        <dbReference type="Pfam" id="PF12704"/>
    </source>
</evidence>
<dbReference type="Proteomes" id="UP001320148">
    <property type="component" value="Chromosome"/>
</dbReference>
<dbReference type="Pfam" id="PF12704">
    <property type="entry name" value="MacB_PCD"/>
    <property type="match status" value="1"/>
</dbReference>
<dbReference type="InterPro" id="IPR025857">
    <property type="entry name" value="MacB_PCD"/>
</dbReference>
<dbReference type="RefSeq" id="WP_236890132.1">
    <property type="nucleotide sequence ID" value="NZ_AP024488.1"/>
</dbReference>
<evidence type="ECO:0000256" key="1">
    <source>
        <dbReference type="SAM" id="Phobius"/>
    </source>
</evidence>
<dbReference type="PANTHER" id="PTHR30489:SF0">
    <property type="entry name" value="LIPOPROTEIN-RELEASING SYSTEM TRANSMEMBRANE PROTEIN LOLE"/>
    <property type="match status" value="1"/>
</dbReference>
<dbReference type="PANTHER" id="PTHR30489">
    <property type="entry name" value="LIPOPROTEIN-RELEASING SYSTEM TRANSMEMBRANE PROTEIN LOLE"/>
    <property type="match status" value="1"/>
</dbReference>
<proteinExistence type="predicted"/>